<accession>A0A1F7UPR9</accession>
<dbReference type="Gene3D" id="3.40.50.720">
    <property type="entry name" value="NAD(P)-binding Rossmann-like Domain"/>
    <property type="match status" value="1"/>
</dbReference>
<name>A0A1F7UPR9_9BACT</name>
<dbReference type="AlphaFoldDB" id="A0A1F7UPR9"/>
<feature type="domain" description="C-methyltransferase" evidence="2">
    <location>
        <begin position="286"/>
        <end position="371"/>
    </location>
</feature>
<evidence type="ECO:0000256" key="1">
    <source>
        <dbReference type="ARBA" id="ARBA00022679"/>
    </source>
</evidence>
<dbReference type="EMBL" id="MGEK01000039">
    <property type="protein sequence ID" value="OGL80300.1"/>
    <property type="molecule type" value="Genomic_DNA"/>
</dbReference>
<comment type="caution">
    <text evidence="3">The sequence shown here is derived from an EMBL/GenBank/DDBJ whole genome shotgun (WGS) entry which is preliminary data.</text>
</comment>
<dbReference type="Proteomes" id="UP000176846">
    <property type="component" value="Unassembled WGS sequence"/>
</dbReference>
<dbReference type="PANTHER" id="PTHR43861">
    <property type="entry name" value="TRANS-ACONITATE 2-METHYLTRANSFERASE-RELATED"/>
    <property type="match status" value="1"/>
</dbReference>
<dbReference type="Pfam" id="PF08484">
    <property type="entry name" value="Methyltransf_14"/>
    <property type="match status" value="1"/>
</dbReference>
<sequence length="376" mass="43801">MNYIIRNKSVITSKENLEPLYTFKNFPVFFGCVDHDSREDVRADMSFAICPETGVIQIDKLLPLEVLYQAQHMDGTGPTWQAFYKDFTKYIAKQSPKKILEIGGGKGTLGEVFVEETDDTIWTIVEPNPLRDSDERIKVIPAFFDERFQSEEQYDAVVFSHTLEHAYDPNEFLRAIASYLPEGGRLIFAYPQLDVWLKNKYTTALNFEHNMLLTDYFVDYLLAVHGFRITDKRFYQEHSVYYTAEKVGEVNTLPFLESKYNEYKDLFMEFISYHTTIVGQLNKQINSFEGDVYLFGGHIFSQYLLEFGLRGDKITCILDNSKLKQGKRLYGSRLMVADPEILRDVEKPAVILKVGPYRDEIFRQLKEINKKVEIFE</sequence>
<gene>
    <name evidence="3" type="ORF">A2936_02945</name>
</gene>
<dbReference type="InterPro" id="IPR029063">
    <property type="entry name" value="SAM-dependent_MTases_sf"/>
</dbReference>
<evidence type="ECO:0000259" key="2">
    <source>
        <dbReference type="Pfam" id="PF08484"/>
    </source>
</evidence>
<dbReference type="Gene3D" id="3.40.50.150">
    <property type="entry name" value="Vaccinia Virus protein VP39"/>
    <property type="match status" value="1"/>
</dbReference>
<dbReference type="SUPFAM" id="SSF53335">
    <property type="entry name" value="S-adenosyl-L-methionine-dependent methyltransferases"/>
    <property type="match status" value="1"/>
</dbReference>
<proteinExistence type="predicted"/>
<dbReference type="InterPro" id="IPR013691">
    <property type="entry name" value="MeTrfase_14"/>
</dbReference>
<dbReference type="PANTHER" id="PTHR43861:SF3">
    <property type="entry name" value="PUTATIVE (AFU_ORTHOLOGUE AFUA_2G14390)-RELATED"/>
    <property type="match status" value="1"/>
</dbReference>
<keyword evidence="1" id="KW-0808">Transferase</keyword>
<reference evidence="3 4" key="1">
    <citation type="journal article" date="2016" name="Nat. Commun.">
        <title>Thousands of microbial genomes shed light on interconnected biogeochemical processes in an aquifer system.</title>
        <authorList>
            <person name="Anantharaman K."/>
            <person name="Brown C.T."/>
            <person name="Hug L.A."/>
            <person name="Sharon I."/>
            <person name="Castelle C.J."/>
            <person name="Probst A.J."/>
            <person name="Thomas B.C."/>
            <person name="Singh A."/>
            <person name="Wilkins M.J."/>
            <person name="Karaoz U."/>
            <person name="Brodie E.L."/>
            <person name="Williams K.H."/>
            <person name="Hubbard S.S."/>
            <person name="Banfield J.F."/>
        </authorList>
    </citation>
    <scope>NUCLEOTIDE SEQUENCE [LARGE SCALE GENOMIC DNA]</scope>
</reference>
<protein>
    <recommendedName>
        <fullName evidence="2">C-methyltransferase domain-containing protein</fullName>
    </recommendedName>
</protein>
<evidence type="ECO:0000313" key="4">
    <source>
        <dbReference type="Proteomes" id="UP000176846"/>
    </source>
</evidence>
<dbReference type="GO" id="GO:0016740">
    <property type="term" value="F:transferase activity"/>
    <property type="evidence" value="ECO:0007669"/>
    <property type="project" value="UniProtKB-KW"/>
</dbReference>
<dbReference type="CDD" id="cd02440">
    <property type="entry name" value="AdoMet_MTases"/>
    <property type="match status" value="1"/>
</dbReference>
<dbReference type="Pfam" id="PF13489">
    <property type="entry name" value="Methyltransf_23"/>
    <property type="match status" value="1"/>
</dbReference>
<organism evidence="3 4">
    <name type="scientific">Candidatus Uhrbacteria bacterium RIFCSPLOWO2_01_FULL_47_25</name>
    <dbReference type="NCBI Taxonomy" id="1802402"/>
    <lineage>
        <taxon>Bacteria</taxon>
        <taxon>Candidatus Uhriibacteriota</taxon>
    </lineage>
</organism>
<evidence type="ECO:0000313" key="3">
    <source>
        <dbReference type="EMBL" id="OGL80300.1"/>
    </source>
</evidence>